<dbReference type="PANTHER" id="PTHR11022">
    <property type="entry name" value="PEPTIDOGLYCAN RECOGNITION PROTEIN"/>
    <property type="match status" value="1"/>
</dbReference>
<dbReference type="EC" id="3.5.1.28" evidence="6"/>
<keyword evidence="6" id="KW-0378">Hydrolase</keyword>
<dbReference type="EMBL" id="UASJ01000001">
    <property type="protein sequence ID" value="SQB65481.1"/>
    <property type="molecule type" value="Genomic_DNA"/>
</dbReference>
<dbReference type="InterPro" id="IPR002502">
    <property type="entry name" value="Amidase_domain"/>
</dbReference>
<name>A0A2X2YRC5_9ACTO</name>
<gene>
    <name evidence="6" type="primary">lytC_10</name>
    <name evidence="6" type="ORF">NCTC11820_01548</name>
</gene>
<dbReference type="InterPro" id="IPR007253">
    <property type="entry name" value="Cell_wall-bd_2"/>
</dbReference>
<feature type="chain" id="PRO_5039384562" evidence="3">
    <location>
        <begin position="24"/>
        <end position="772"/>
    </location>
</feature>
<keyword evidence="3" id="KW-0732">Signal</keyword>
<accession>A0A2X2YRC5</accession>
<dbReference type="RefSeq" id="WP_013189097.1">
    <property type="nucleotide sequence ID" value="NZ_CP068112.1"/>
</dbReference>
<dbReference type="Pfam" id="PF04122">
    <property type="entry name" value="CW_binding_2"/>
    <property type="match status" value="3"/>
</dbReference>
<dbReference type="SMART" id="SM00644">
    <property type="entry name" value="Ami_2"/>
    <property type="match status" value="1"/>
</dbReference>
<sequence length="772" mass="80528">MRKRGIMWSLVVLSLLASPAAVAVAAERDSGITDKVSSNFASHATLDTLGDSELNQKTAAFQASQRGEVPLFDSRGMLRSSHHEVAANTGPTDKLVSTVKVQAPVALIAARWSPRGPQPLVVMGRYLQAGTWSEWQTIGDEFDSTKDDKLNVTEPWILTNVAKAQIAVVVPRGAKLQPTVEVIDSQTRAEDHAYATVETGDTNAFVSAGVKPGIATGPDGGKEKPNKTNDAGKQVIPPDPARNAWTNVPATGRPATVYSRADWGANESWMGWRLRAGAVRGAVVHHTATGNNYSPGDVPAILRSIYRYHAISLKWGDIGYNVLVDNFGRAWQGRAGDFWSSNIVGGHAYGVNSTTFGISVLGNYMEYRPSDAAVDTVARVVAYKLRPTGLNPLNLRTNIRKDGHDFLAPVVSGHRDVGATACPGNAFYAFLPTLRQMVAYYVSEPGNPIVPPGLSQAQRNQAGMGIPTLLAGPDRVGTALSIARYAFPQGARTVYVANGVNTADALAGGSLTDGPIVLVLNKRDAQAAVAKYVKEAKATKVVALGGTGAVSDAVLNTVAAGVDTDRIGGRDRVETSALIARHAAETRPASAVFLAEMSRGVDALAAGSLTAGPVILVPTNGKLPAVVTQTIAAINPAKVVALGGPGAVSDAVLSQAAGERTSERVFGADRYQTAREISKYQFPNGSAHVYLASGTNPVDAVAGGVLSDGPILLLPNALGNSLDGATSAEIVRLQARAATALGGPGAVSAEQMKQVFMTLDTIPAPAAPAGSK</sequence>
<feature type="region of interest" description="Disordered" evidence="2">
    <location>
        <begin position="214"/>
        <end position="248"/>
    </location>
</feature>
<dbReference type="InterPro" id="IPR006619">
    <property type="entry name" value="PGRP_domain_met/bac"/>
</dbReference>
<feature type="domain" description="N-acetylmuramoyl-L-alanine amidase" evidence="4">
    <location>
        <begin position="268"/>
        <end position="418"/>
    </location>
</feature>
<dbReference type="PANTHER" id="PTHR11022:SF41">
    <property type="entry name" value="PEPTIDOGLYCAN-RECOGNITION PROTEIN LC-RELATED"/>
    <property type="match status" value="1"/>
</dbReference>
<feature type="signal peptide" evidence="3">
    <location>
        <begin position="1"/>
        <end position="23"/>
    </location>
</feature>
<reference evidence="6 7" key="1">
    <citation type="submission" date="2018-06" db="EMBL/GenBank/DDBJ databases">
        <authorList>
            <consortium name="Pathogen Informatics"/>
            <person name="Doyle S."/>
        </authorList>
    </citation>
    <scope>NUCLEOTIDE SEQUENCE [LARGE SCALE GENOMIC DNA]</scope>
    <source>
        <strain evidence="6 7">NCTC11820</strain>
    </source>
</reference>
<feature type="domain" description="Peptidoglycan recognition protein family" evidence="5">
    <location>
        <begin position="255"/>
        <end position="399"/>
    </location>
</feature>
<dbReference type="InterPro" id="IPR015510">
    <property type="entry name" value="PGRP"/>
</dbReference>
<dbReference type="GO" id="GO:0008270">
    <property type="term" value="F:zinc ion binding"/>
    <property type="evidence" value="ECO:0007669"/>
    <property type="project" value="InterPro"/>
</dbReference>
<evidence type="ECO:0000256" key="3">
    <source>
        <dbReference type="SAM" id="SignalP"/>
    </source>
</evidence>
<dbReference type="Proteomes" id="UP000250245">
    <property type="component" value="Unassembled WGS sequence"/>
</dbReference>
<comment type="similarity">
    <text evidence="1">Belongs to the N-acetylmuramoyl-L-alanine amidase 2 family.</text>
</comment>
<evidence type="ECO:0000256" key="2">
    <source>
        <dbReference type="SAM" id="MobiDB-lite"/>
    </source>
</evidence>
<proteinExistence type="inferred from homology"/>
<dbReference type="AlphaFoldDB" id="A0A2X2YRC5"/>
<dbReference type="Gene3D" id="3.40.80.10">
    <property type="entry name" value="Peptidoglycan recognition protein-like"/>
    <property type="match status" value="1"/>
</dbReference>
<organism evidence="6 7">
    <name type="scientific">Mobiluncus curtisii</name>
    <dbReference type="NCBI Taxonomy" id="2051"/>
    <lineage>
        <taxon>Bacteria</taxon>
        <taxon>Bacillati</taxon>
        <taxon>Actinomycetota</taxon>
        <taxon>Actinomycetes</taxon>
        <taxon>Actinomycetales</taxon>
        <taxon>Actinomycetaceae</taxon>
        <taxon>Mobiluncus</taxon>
    </lineage>
</organism>
<evidence type="ECO:0000259" key="4">
    <source>
        <dbReference type="SMART" id="SM00644"/>
    </source>
</evidence>
<evidence type="ECO:0000313" key="7">
    <source>
        <dbReference type="Proteomes" id="UP000250245"/>
    </source>
</evidence>
<dbReference type="SUPFAM" id="SSF55846">
    <property type="entry name" value="N-acetylmuramoyl-L-alanine amidase-like"/>
    <property type="match status" value="1"/>
</dbReference>
<dbReference type="Gene3D" id="3.40.50.12090">
    <property type="match status" value="1"/>
</dbReference>
<dbReference type="GeneID" id="55565177"/>
<evidence type="ECO:0000259" key="5">
    <source>
        <dbReference type="SMART" id="SM00701"/>
    </source>
</evidence>
<evidence type="ECO:0000313" key="6">
    <source>
        <dbReference type="EMBL" id="SQB65481.1"/>
    </source>
</evidence>
<dbReference type="GO" id="GO:0009253">
    <property type="term" value="P:peptidoglycan catabolic process"/>
    <property type="evidence" value="ECO:0007669"/>
    <property type="project" value="InterPro"/>
</dbReference>
<dbReference type="OMA" id="GANESWM"/>
<evidence type="ECO:0000256" key="1">
    <source>
        <dbReference type="ARBA" id="ARBA00007553"/>
    </source>
</evidence>
<dbReference type="InterPro" id="IPR036505">
    <property type="entry name" value="Amidase/PGRP_sf"/>
</dbReference>
<dbReference type="GO" id="GO:0008745">
    <property type="term" value="F:N-acetylmuramoyl-L-alanine amidase activity"/>
    <property type="evidence" value="ECO:0007669"/>
    <property type="project" value="UniProtKB-EC"/>
</dbReference>
<dbReference type="SMART" id="SM00701">
    <property type="entry name" value="PGRP"/>
    <property type="match status" value="1"/>
</dbReference>
<dbReference type="Pfam" id="PF01510">
    <property type="entry name" value="Amidase_2"/>
    <property type="match status" value="1"/>
</dbReference>
<protein>
    <submittedName>
        <fullName evidence="6">N-acetylmuramoyl-L-alanine amidase LytC</fullName>
        <ecNumber evidence="6">3.5.1.28</ecNumber>
    </submittedName>
</protein>
<dbReference type="CDD" id="cd06583">
    <property type="entry name" value="PGRP"/>
    <property type="match status" value="1"/>
</dbReference>